<dbReference type="AlphaFoldDB" id="K0THX8"/>
<evidence type="ECO:0000313" key="3">
    <source>
        <dbReference type="Proteomes" id="UP000266841"/>
    </source>
</evidence>
<comment type="caution">
    <text evidence="2">The sequence shown here is derived from an EMBL/GenBank/DDBJ whole genome shotgun (WGS) entry which is preliminary data.</text>
</comment>
<gene>
    <name evidence="2" type="ORF">THAOC_01625</name>
</gene>
<sequence>MDRGRRSSGWREGHAGMLEQPGHPAGRGEARAEDVRPRTRRSLVIPSYGGVPEDWTHISSWPDASQGQASKAARPGLGTVGEGEVHFAYSSRVHSNLSLPNRTFHTTKLNECDTARLITGGRKQYVTKASSCVRAALKEPAKTKSLGQEAFAYNKSMWTAGEQGEKALIDSLKSVGK</sequence>
<evidence type="ECO:0000313" key="2">
    <source>
        <dbReference type="EMBL" id="EJK76604.1"/>
    </source>
</evidence>
<feature type="compositionally biased region" description="Basic and acidic residues" evidence="1">
    <location>
        <begin position="1"/>
        <end position="14"/>
    </location>
</feature>
<dbReference type="Proteomes" id="UP000266841">
    <property type="component" value="Unassembled WGS sequence"/>
</dbReference>
<evidence type="ECO:0000256" key="1">
    <source>
        <dbReference type="SAM" id="MobiDB-lite"/>
    </source>
</evidence>
<dbReference type="EMBL" id="AGNL01001949">
    <property type="protein sequence ID" value="EJK76604.1"/>
    <property type="molecule type" value="Genomic_DNA"/>
</dbReference>
<protein>
    <submittedName>
        <fullName evidence="2">Uncharacterized protein</fullName>
    </submittedName>
</protein>
<reference evidence="2 3" key="1">
    <citation type="journal article" date="2012" name="Genome Biol.">
        <title>Genome and low-iron response of an oceanic diatom adapted to chronic iron limitation.</title>
        <authorList>
            <person name="Lommer M."/>
            <person name="Specht M."/>
            <person name="Roy A.S."/>
            <person name="Kraemer L."/>
            <person name="Andreson R."/>
            <person name="Gutowska M.A."/>
            <person name="Wolf J."/>
            <person name="Bergner S.V."/>
            <person name="Schilhabel M.B."/>
            <person name="Klostermeier U.C."/>
            <person name="Beiko R.G."/>
            <person name="Rosenstiel P."/>
            <person name="Hippler M."/>
            <person name="Laroche J."/>
        </authorList>
    </citation>
    <scope>NUCLEOTIDE SEQUENCE [LARGE SCALE GENOMIC DNA]</scope>
    <source>
        <strain evidence="2 3">CCMP1005</strain>
    </source>
</reference>
<proteinExistence type="predicted"/>
<name>K0THX8_THAOC</name>
<feature type="compositionally biased region" description="Basic and acidic residues" evidence="1">
    <location>
        <begin position="26"/>
        <end position="37"/>
    </location>
</feature>
<accession>K0THX8</accession>
<keyword evidence="3" id="KW-1185">Reference proteome</keyword>
<dbReference type="OrthoDB" id="269124at2759"/>
<feature type="region of interest" description="Disordered" evidence="1">
    <location>
        <begin position="1"/>
        <end position="38"/>
    </location>
</feature>
<organism evidence="2 3">
    <name type="scientific">Thalassiosira oceanica</name>
    <name type="common">Marine diatom</name>
    <dbReference type="NCBI Taxonomy" id="159749"/>
    <lineage>
        <taxon>Eukaryota</taxon>
        <taxon>Sar</taxon>
        <taxon>Stramenopiles</taxon>
        <taxon>Ochrophyta</taxon>
        <taxon>Bacillariophyta</taxon>
        <taxon>Coscinodiscophyceae</taxon>
        <taxon>Thalassiosirophycidae</taxon>
        <taxon>Thalassiosirales</taxon>
        <taxon>Thalassiosiraceae</taxon>
        <taxon>Thalassiosira</taxon>
    </lineage>
</organism>